<dbReference type="Proteomes" id="UP001304769">
    <property type="component" value="Unassembled WGS sequence"/>
</dbReference>
<dbReference type="PANTHER" id="PTHR30629">
    <property type="entry name" value="PROPHAGE INTEGRASE"/>
    <property type="match status" value="1"/>
</dbReference>
<dbReference type="RefSeq" id="WP_323277017.1">
    <property type="nucleotide sequence ID" value="NZ_JAYGGQ010000001.1"/>
</dbReference>
<evidence type="ECO:0000259" key="6">
    <source>
        <dbReference type="PROSITE" id="PS51898"/>
    </source>
</evidence>
<keyword evidence="3" id="KW-0238">DNA-binding</keyword>
<comment type="similarity">
    <text evidence="1">Belongs to the 'phage' integrase family.</text>
</comment>
<dbReference type="PANTHER" id="PTHR30629:SF2">
    <property type="entry name" value="PROPHAGE INTEGRASE INTS-RELATED"/>
    <property type="match status" value="1"/>
</dbReference>
<reference evidence="7 8" key="1">
    <citation type="submission" date="2023-12" db="EMBL/GenBank/DDBJ databases">
        <title>Sinomonas terricola sp. nov, isolated from litchi orchard soil in Guangdong, PR China.</title>
        <authorList>
            <person name="Jiaxin W."/>
            <person name="Yang Z."/>
            <person name="Honghui Z."/>
        </authorList>
    </citation>
    <scope>NUCLEOTIDE SEQUENCE [LARGE SCALE GENOMIC DNA]</scope>
    <source>
        <strain evidence="7 8">JGH33</strain>
    </source>
</reference>
<dbReference type="PROSITE" id="PS51898">
    <property type="entry name" value="TYR_RECOMBINASE"/>
    <property type="match status" value="1"/>
</dbReference>
<dbReference type="Pfam" id="PF14659">
    <property type="entry name" value="Phage_int_SAM_3"/>
    <property type="match status" value="1"/>
</dbReference>
<dbReference type="InterPro" id="IPR013762">
    <property type="entry name" value="Integrase-like_cat_sf"/>
</dbReference>
<name>A0ABU5T0T2_9MICC</name>
<accession>A0ABU5T0T2</accession>
<dbReference type="InterPro" id="IPR050808">
    <property type="entry name" value="Phage_Integrase"/>
</dbReference>
<proteinExistence type="inferred from homology"/>
<feature type="region of interest" description="Disordered" evidence="5">
    <location>
        <begin position="376"/>
        <end position="400"/>
    </location>
</feature>
<dbReference type="Gene3D" id="1.10.150.130">
    <property type="match status" value="1"/>
</dbReference>
<dbReference type="InterPro" id="IPR010998">
    <property type="entry name" value="Integrase_recombinase_N"/>
</dbReference>
<feature type="domain" description="Tyr recombinase" evidence="6">
    <location>
        <begin position="172"/>
        <end position="373"/>
    </location>
</feature>
<dbReference type="InterPro" id="IPR002104">
    <property type="entry name" value="Integrase_catalytic"/>
</dbReference>
<protein>
    <submittedName>
        <fullName evidence="7">Site-specific integrase</fullName>
    </submittedName>
</protein>
<evidence type="ECO:0000313" key="8">
    <source>
        <dbReference type="Proteomes" id="UP001304769"/>
    </source>
</evidence>
<evidence type="ECO:0000256" key="4">
    <source>
        <dbReference type="ARBA" id="ARBA00023172"/>
    </source>
</evidence>
<evidence type="ECO:0000256" key="1">
    <source>
        <dbReference type="ARBA" id="ARBA00008857"/>
    </source>
</evidence>
<dbReference type="EMBL" id="JAYGGQ010000001">
    <property type="protein sequence ID" value="MEA5453250.1"/>
    <property type="molecule type" value="Genomic_DNA"/>
</dbReference>
<dbReference type="CDD" id="cd01189">
    <property type="entry name" value="INT_ICEBs1_C_like"/>
    <property type="match status" value="1"/>
</dbReference>
<sequence>MSPTRGKGEGAVYQRSSDGLWCVSIELPGGVGRSRKVVCRKTKGNAIEALRALQDELARTGDIAKSTMQLSVWLDYWLPNISAPRNEPGTTKNQRGHINKWIAPALGRLPLSKLTPTHVRQLHKAVRDGGGSSTLVVQVHATLSVALRDAVREGKMRQNPCDLMDRPKGSTAAQKALTLEQTLSLFRYVMTRPLRHDWALWAAYLLTGTRRGELLGLEADRVGDVLDLSWQLQRITNIEDAPPNHVYRNVGGNLYLKKPKTKAGTRIIPLVDPLLSILAMHMEGRGPGLVFTEPDGSAIKPDEATRRWKKILAKAGLPEDVKLHGTRHTTVDLLAAAGVPAELRREIIGHSTREMTEAYRTKGNLPELTAAMKKMSALLSDETSRSDTSNTGSGKEAGQP</sequence>
<dbReference type="Gene3D" id="1.10.443.10">
    <property type="entry name" value="Intergrase catalytic core"/>
    <property type="match status" value="1"/>
</dbReference>
<organism evidence="7 8">
    <name type="scientific">Sinomonas terricola</name>
    <dbReference type="NCBI Taxonomy" id="3110330"/>
    <lineage>
        <taxon>Bacteria</taxon>
        <taxon>Bacillati</taxon>
        <taxon>Actinomycetota</taxon>
        <taxon>Actinomycetes</taxon>
        <taxon>Micrococcales</taxon>
        <taxon>Micrococcaceae</taxon>
        <taxon>Sinomonas</taxon>
    </lineage>
</organism>
<dbReference type="InterPro" id="IPR004107">
    <property type="entry name" value="Integrase_SAM-like_N"/>
</dbReference>
<evidence type="ECO:0000256" key="3">
    <source>
        <dbReference type="ARBA" id="ARBA00023125"/>
    </source>
</evidence>
<dbReference type="InterPro" id="IPR011010">
    <property type="entry name" value="DNA_brk_join_enz"/>
</dbReference>
<keyword evidence="4" id="KW-0233">DNA recombination</keyword>
<evidence type="ECO:0000256" key="2">
    <source>
        <dbReference type="ARBA" id="ARBA00022908"/>
    </source>
</evidence>
<evidence type="ECO:0000256" key="5">
    <source>
        <dbReference type="SAM" id="MobiDB-lite"/>
    </source>
</evidence>
<dbReference type="SUPFAM" id="SSF56349">
    <property type="entry name" value="DNA breaking-rejoining enzymes"/>
    <property type="match status" value="1"/>
</dbReference>
<gene>
    <name evidence="7" type="ORF">SPF06_00810</name>
</gene>
<dbReference type="Pfam" id="PF00589">
    <property type="entry name" value="Phage_integrase"/>
    <property type="match status" value="1"/>
</dbReference>
<keyword evidence="2" id="KW-0229">DNA integration</keyword>
<comment type="caution">
    <text evidence="7">The sequence shown here is derived from an EMBL/GenBank/DDBJ whole genome shotgun (WGS) entry which is preliminary data.</text>
</comment>
<keyword evidence="8" id="KW-1185">Reference proteome</keyword>
<evidence type="ECO:0000313" key="7">
    <source>
        <dbReference type="EMBL" id="MEA5453250.1"/>
    </source>
</evidence>